<dbReference type="Proteomes" id="UP000316639">
    <property type="component" value="Unassembled WGS sequence"/>
</dbReference>
<evidence type="ECO:0000313" key="2">
    <source>
        <dbReference type="EMBL" id="TWP51898.1"/>
    </source>
</evidence>
<comment type="caution">
    <text evidence="2">The sequence shown here is derived from an EMBL/GenBank/DDBJ whole genome shotgun (WGS) entry which is preliminary data.</text>
</comment>
<name>A0A563EWI5_9PSEU</name>
<dbReference type="GO" id="GO:0003676">
    <property type="term" value="F:nucleic acid binding"/>
    <property type="evidence" value="ECO:0007669"/>
    <property type="project" value="InterPro"/>
</dbReference>
<dbReference type="Pfam" id="PF00575">
    <property type="entry name" value="S1"/>
    <property type="match status" value="1"/>
</dbReference>
<accession>A0A563EWI5</accession>
<dbReference type="InterPro" id="IPR012340">
    <property type="entry name" value="NA-bd_OB-fold"/>
</dbReference>
<organism evidence="2 3">
    <name type="scientific">Lentzea tibetensis</name>
    <dbReference type="NCBI Taxonomy" id="2591470"/>
    <lineage>
        <taxon>Bacteria</taxon>
        <taxon>Bacillati</taxon>
        <taxon>Actinomycetota</taxon>
        <taxon>Actinomycetes</taxon>
        <taxon>Pseudonocardiales</taxon>
        <taxon>Pseudonocardiaceae</taxon>
        <taxon>Lentzea</taxon>
    </lineage>
</organism>
<dbReference type="AlphaFoldDB" id="A0A563EWI5"/>
<protein>
    <submittedName>
        <fullName evidence="2">S1 RNA-binding domain-containing protein</fullName>
    </submittedName>
</protein>
<sequence>MRMIPQVGEVFTGTVVSNVPFGSFVEHPDGKHGLLHGQTVEVGSAVEVKVLASDEVQQRFSCELA</sequence>
<evidence type="ECO:0000313" key="3">
    <source>
        <dbReference type="Proteomes" id="UP000316639"/>
    </source>
</evidence>
<dbReference type="Gene3D" id="2.40.50.140">
    <property type="entry name" value="Nucleic acid-binding proteins"/>
    <property type="match status" value="1"/>
</dbReference>
<dbReference type="EMBL" id="VOBR01000007">
    <property type="protein sequence ID" value="TWP51898.1"/>
    <property type="molecule type" value="Genomic_DNA"/>
</dbReference>
<dbReference type="OrthoDB" id="3696341at2"/>
<proteinExistence type="predicted"/>
<feature type="domain" description="S1 motif" evidence="1">
    <location>
        <begin position="5"/>
        <end position="56"/>
    </location>
</feature>
<dbReference type="InterPro" id="IPR003029">
    <property type="entry name" value="S1_domain"/>
</dbReference>
<evidence type="ECO:0000259" key="1">
    <source>
        <dbReference type="Pfam" id="PF00575"/>
    </source>
</evidence>
<gene>
    <name evidence="2" type="ORF">FKR81_13725</name>
</gene>
<reference evidence="2 3" key="1">
    <citation type="submission" date="2019-07" db="EMBL/GenBank/DDBJ databases">
        <title>Lentzea xizangensis sp. nov., isolated from Qinghai-Tibetan Plateau Soils.</title>
        <authorList>
            <person name="Huang J."/>
        </authorList>
    </citation>
    <scope>NUCLEOTIDE SEQUENCE [LARGE SCALE GENOMIC DNA]</scope>
    <source>
        <strain evidence="2 3">FXJ1.1311</strain>
    </source>
</reference>
<keyword evidence="3" id="KW-1185">Reference proteome</keyword>
<dbReference type="SUPFAM" id="SSF50249">
    <property type="entry name" value="Nucleic acid-binding proteins"/>
    <property type="match status" value="1"/>
</dbReference>